<feature type="compositionally biased region" description="Polar residues" evidence="1">
    <location>
        <begin position="1"/>
        <end position="15"/>
    </location>
</feature>
<dbReference type="VEuPathDB" id="FungiDB:FOXG_15942"/>
<organism evidence="2 3">
    <name type="scientific">Fusarium oxysporum (strain Fo5176)</name>
    <name type="common">Fusarium vascular wilt</name>
    <dbReference type="NCBI Taxonomy" id="660025"/>
    <lineage>
        <taxon>Eukaryota</taxon>
        <taxon>Fungi</taxon>
        <taxon>Dikarya</taxon>
        <taxon>Ascomycota</taxon>
        <taxon>Pezizomycotina</taxon>
        <taxon>Sordariomycetes</taxon>
        <taxon>Hypocreomycetidae</taxon>
        <taxon>Hypocreales</taxon>
        <taxon>Nectriaceae</taxon>
        <taxon>Fusarium</taxon>
        <taxon>Fusarium oxysporum species complex</taxon>
    </lineage>
</organism>
<reference evidence="2" key="2">
    <citation type="submission" date="2025-08" db="UniProtKB">
        <authorList>
            <consortium name="EnsemblFungi"/>
        </authorList>
    </citation>
    <scope>IDENTIFICATION</scope>
    <source>
        <strain evidence="2">4287 / CBS 123668 / FGSC 9935 / NRRL 34936</strain>
    </source>
</reference>
<protein>
    <submittedName>
        <fullName evidence="2">Uncharacterized protein</fullName>
    </submittedName>
</protein>
<reference evidence="3" key="1">
    <citation type="journal article" date="2012" name="Mol. Plant Microbe Interact.">
        <title>A highly conserved effector in Fusarium oxysporum is required for full virulence on Arabidopsis.</title>
        <authorList>
            <person name="Thatcher L.F."/>
            <person name="Gardiner D.M."/>
            <person name="Kazan K."/>
            <person name="Manners J."/>
        </authorList>
    </citation>
    <scope>NUCLEOTIDE SEQUENCE [LARGE SCALE GENOMIC DNA]</scope>
    <source>
        <strain evidence="3">Fo5176</strain>
    </source>
</reference>
<accession>A0A0D2YHZ6</accession>
<dbReference type="AlphaFoldDB" id="A0A0D2YHZ6"/>
<evidence type="ECO:0000256" key="1">
    <source>
        <dbReference type="SAM" id="MobiDB-lite"/>
    </source>
</evidence>
<dbReference type="EnsemblFungi" id="FOXG_15942T0">
    <property type="protein sequence ID" value="FOXG_15942P0"/>
    <property type="gene ID" value="FOXG_15942"/>
</dbReference>
<feature type="compositionally biased region" description="Polar residues" evidence="1">
    <location>
        <begin position="22"/>
        <end position="33"/>
    </location>
</feature>
<evidence type="ECO:0000313" key="3">
    <source>
        <dbReference type="Proteomes" id="UP000002489"/>
    </source>
</evidence>
<dbReference type="Proteomes" id="UP000002489">
    <property type="component" value="Unassembled WGS sequence"/>
</dbReference>
<proteinExistence type="predicted"/>
<feature type="region of interest" description="Disordered" evidence="1">
    <location>
        <begin position="1"/>
        <end position="51"/>
    </location>
</feature>
<name>A0A0D2YHZ6_FUSOF</name>
<evidence type="ECO:0000313" key="2">
    <source>
        <dbReference type="EnsemblFungi" id="FOXG_15942P0"/>
    </source>
</evidence>
<sequence length="104" mass="10956">MSDWNTEQEGSTHGNTADDDSWNISDNVANRSANGDGFGSTGFDNAEGFADGLPGGDDKCSGCGETGQETDPLRRQHRLTLCIAAVPNAPAIYMGSKQLRACKC</sequence>
<gene>
    <name evidence="2" type="primary">28956931</name>
</gene>